<gene>
    <name evidence="3" type="ORF">CEXT_183801</name>
</gene>
<feature type="transmembrane region" description="Helical" evidence="1">
    <location>
        <begin position="80"/>
        <end position="98"/>
    </location>
</feature>
<dbReference type="Proteomes" id="UP001054945">
    <property type="component" value="Unassembled WGS sequence"/>
</dbReference>
<keyword evidence="2" id="KW-0732">Signal</keyword>
<evidence type="ECO:0000313" key="4">
    <source>
        <dbReference type="Proteomes" id="UP001054945"/>
    </source>
</evidence>
<evidence type="ECO:0000313" key="3">
    <source>
        <dbReference type="EMBL" id="GIX71356.1"/>
    </source>
</evidence>
<proteinExistence type="predicted"/>
<reference evidence="3 4" key="1">
    <citation type="submission" date="2021-06" db="EMBL/GenBank/DDBJ databases">
        <title>Caerostris extrusa draft genome.</title>
        <authorList>
            <person name="Kono N."/>
            <person name="Arakawa K."/>
        </authorList>
    </citation>
    <scope>NUCLEOTIDE SEQUENCE [LARGE SCALE GENOMIC DNA]</scope>
</reference>
<organism evidence="3 4">
    <name type="scientific">Caerostris extrusa</name>
    <name type="common">Bark spider</name>
    <name type="synonym">Caerostris bankana</name>
    <dbReference type="NCBI Taxonomy" id="172846"/>
    <lineage>
        <taxon>Eukaryota</taxon>
        <taxon>Metazoa</taxon>
        <taxon>Ecdysozoa</taxon>
        <taxon>Arthropoda</taxon>
        <taxon>Chelicerata</taxon>
        <taxon>Arachnida</taxon>
        <taxon>Araneae</taxon>
        <taxon>Araneomorphae</taxon>
        <taxon>Entelegynae</taxon>
        <taxon>Araneoidea</taxon>
        <taxon>Araneidae</taxon>
        <taxon>Caerostris</taxon>
    </lineage>
</organism>
<keyword evidence="1" id="KW-0472">Membrane</keyword>
<name>A0AAV4MG38_CAEEX</name>
<keyword evidence="1" id="KW-0812">Transmembrane</keyword>
<feature type="chain" id="PRO_5043864920" description="Secreted protein" evidence="2">
    <location>
        <begin position="20"/>
        <end position="102"/>
    </location>
</feature>
<comment type="caution">
    <text evidence="3">The sequence shown here is derived from an EMBL/GenBank/DDBJ whole genome shotgun (WGS) entry which is preliminary data.</text>
</comment>
<keyword evidence="1" id="KW-1133">Transmembrane helix</keyword>
<sequence>MTVRLVVACVLEILRLAYRKTVSLVVACVLEILEIFDQEDCGEIDGNMCYLPGARIALCFSNLCFLVYDMQVRGSSLRRHWLAVIALKWKLIIFMVYMKTFQ</sequence>
<evidence type="ECO:0000256" key="1">
    <source>
        <dbReference type="SAM" id="Phobius"/>
    </source>
</evidence>
<dbReference type="AlphaFoldDB" id="A0AAV4MG38"/>
<accession>A0AAV4MG38</accession>
<keyword evidence="4" id="KW-1185">Reference proteome</keyword>
<dbReference type="EMBL" id="BPLR01002215">
    <property type="protein sequence ID" value="GIX71356.1"/>
    <property type="molecule type" value="Genomic_DNA"/>
</dbReference>
<feature type="signal peptide" evidence="2">
    <location>
        <begin position="1"/>
        <end position="19"/>
    </location>
</feature>
<evidence type="ECO:0000256" key="2">
    <source>
        <dbReference type="SAM" id="SignalP"/>
    </source>
</evidence>
<protein>
    <recommendedName>
        <fullName evidence="5">Secreted protein</fullName>
    </recommendedName>
</protein>
<evidence type="ECO:0008006" key="5">
    <source>
        <dbReference type="Google" id="ProtNLM"/>
    </source>
</evidence>